<evidence type="ECO:0000256" key="1">
    <source>
        <dbReference type="SAM" id="SignalP"/>
    </source>
</evidence>
<evidence type="ECO:0000313" key="3">
    <source>
        <dbReference type="Proteomes" id="UP000295083"/>
    </source>
</evidence>
<name>A0A4R8Q4D3_9PEZI</name>
<accession>A0A4R8Q4D3</accession>
<reference evidence="2 3" key="1">
    <citation type="submission" date="2018-11" db="EMBL/GenBank/DDBJ databases">
        <title>Genome sequence and assembly of Colletotrichum spinosum.</title>
        <authorList>
            <person name="Gan P."/>
            <person name="Shirasu K."/>
        </authorList>
    </citation>
    <scope>NUCLEOTIDE SEQUENCE [LARGE SCALE GENOMIC DNA]</scope>
    <source>
        <strain evidence="2 3">CBS 515.97</strain>
    </source>
</reference>
<keyword evidence="1" id="KW-0732">Signal</keyword>
<feature type="signal peptide" evidence="1">
    <location>
        <begin position="1"/>
        <end position="16"/>
    </location>
</feature>
<gene>
    <name evidence="2" type="ORF">C8035_v000902</name>
</gene>
<protein>
    <submittedName>
        <fullName evidence="2">Uncharacterized protein</fullName>
    </submittedName>
</protein>
<dbReference type="EMBL" id="QAPG01000090">
    <property type="protein sequence ID" value="TDZ31920.1"/>
    <property type="molecule type" value="Genomic_DNA"/>
</dbReference>
<dbReference type="Proteomes" id="UP000295083">
    <property type="component" value="Unassembled WGS sequence"/>
</dbReference>
<feature type="chain" id="PRO_5020849065" evidence="1">
    <location>
        <begin position="17"/>
        <end position="128"/>
    </location>
</feature>
<sequence length="128" mass="13707">MQFAVLSLLLAPFALACSQGFTSGSNLSPGDYAWIFADYSVEDTASCTNTCARSCTAPGHKYGSCMGCARWKGNSEGAMDLPDCRKPITNANDDGEYVCHGYGDQFSNCVTRCPPGYTPHDIGRPTDK</sequence>
<organism evidence="2 3">
    <name type="scientific">Colletotrichum spinosum</name>
    <dbReference type="NCBI Taxonomy" id="1347390"/>
    <lineage>
        <taxon>Eukaryota</taxon>
        <taxon>Fungi</taxon>
        <taxon>Dikarya</taxon>
        <taxon>Ascomycota</taxon>
        <taxon>Pezizomycotina</taxon>
        <taxon>Sordariomycetes</taxon>
        <taxon>Hypocreomycetidae</taxon>
        <taxon>Glomerellales</taxon>
        <taxon>Glomerellaceae</taxon>
        <taxon>Colletotrichum</taxon>
        <taxon>Colletotrichum orbiculare species complex</taxon>
    </lineage>
</organism>
<proteinExistence type="predicted"/>
<evidence type="ECO:0000313" key="2">
    <source>
        <dbReference type="EMBL" id="TDZ31920.1"/>
    </source>
</evidence>
<comment type="caution">
    <text evidence="2">The sequence shown here is derived from an EMBL/GenBank/DDBJ whole genome shotgun (WGS) entry which is preliminary data.</text>
</comment>
<dbReference type="AlphaFoldDB" id="A0A4R8Q4D3"/>
<keyword evidence="3" id="KW-1185">Reference proteome</keyword>